<proteinExistence type="predicted"/>
<gene>
    <name evidence="2" type="ORF">L3X38_007867</name>
</gene>
<dbReference type="Proteomes" id="UP001054821">
    <property type="component" value="Chromosome 1"/>
</dbReference>
<dbReference type="PANTHER" id="PTHR37610">
    <property type="entry name" value="CCHC-TYPE DOMAIN-CONTAINING PROTEIN"/>
    <property type="match status" value="1"/>
</dbReference>
<accession>A0AAD4ZVL1</accession>
<feature type="domain" description="Retrovirus-related Pol polyprotein from transposon TNT 1-94-like beta-barrel" evidence="1">
    <location>
        <begin position="365"/>
        <end position="439"/>
    </location>
</feature>
<dbReference type="AlphaFoldDB" id="A0AAD4ZVL1"/>
<evidence type="ECO:0000259" key="1">
    <source>
        <dbReference type="Pfam" id="PF22936"/>
    </source>
</evidence>
<dbReference type="EMBL" id="JAJFAZ020000001">
    <property type="protein sequence ID" value="KAI5354972.1"/>
    <property type="molecule type" value="Genomic_DNA"/>
</dbReference>
<protein>
    <recommendedName>
        <fullName evidence="1">Retrovirus-related Pol polyprotein from transposon TNT 1-94-like beta-barrel domain-containing protein</fullName>
    </recommendedName>
</protein>
<evidence type="ECO:0000313" key="3">
    <source>
        <dbReference type="Proteomes" id="UP001054821"/>
    </source>
</evidence>
<name>A0AAD4ZVL1_PRUDU</name>
<dbReference type="InterPro" id="IPR054722">
    <property type="entry name" value="PolX-like_BBD"/>
</dbReference>
<dbReference type="Pfam" id="PF14223">
    <property type="entry name" value="Retrotran_gag_2"/>
    <property type="match status" value="1"/>
</dbReference>
<reference evidence="2 3" key="1">
    <citation type="journal article" date="2022" name="G3 (Bethesda)">
        <title>Whole-genome sequence and methylome profiling of the almond [Prunus dulcis (Mill.) D.A. Webb] cultivar 'Nonpareil'.</title>
        <authorList>
            <person name="D'Amico-Willman K.M."/>
            <person name="Ouma W.Z."/>
            <person name="Meulia T."/>
            <person name="Sideli G.M."/>
            <person name="Gradziel T.M."/>
            <person name="Fresnedo-Ramirez J."/>
        </authorList>
    </citation>
    <scope>NUCLEOTIDE SEQUENCE [LARGE SCALE GENOMIC DNA]</scope>
    <source>
        <strain evidence="2">Clone GOH B32 T37-40</strain>
    </source>
</reference>
<comment type="caution">
    <text evidence="2">The sequence shown here is derived from an EMBL/GenBank/DDBJ whole genome shotgun (WGS) entry which is preliminary data.</text>
</comment>
<dbReference type="PANTHER" id="PTHR37610:SF40">
    <property type="entry name" value="OS01G0909600 PROTEIN"/>
    <property type="match status" value="1"/>
</dbReference>
<sequence>MADGNPFASKAESSSVIAPSNLPEIEINPNQRLSSILLIEFKYLPWSRAVTLALGGRSKLGFINGSIEAPDISSPNYESWSCKDQLVMSWLLNSMERKIAEIFSYSESSHQLWETIKEMYGNKNNAARVFQLKQEITNLQQEGKPFVQLLGGLKNKWNELEVYHPHTTDAAVLLKRAEEDKKFQLLSSLDSTYEDLRNHILMNFELPSFTSVCATIQRKEEKVYKGKRPDLKCSYCNNISHVLERCQILHLELKSLKFKDNKGTQKKFQTSASKANQATASNKGLQSFSSNPAELINEFASYIQKTKGSNDSKEVSNVGKESSTALLSKFAEFLAETQNCSAKETSGTLNAFATALNVSNMHDFWVIDSGATDHMTNQLTHLHDFKKLSKSSLVSVANGKGATVIGKGKIKLLSDNIESMALYIPSFPFQLLSVGKITNSLKCLAIFSSHNVIFQDIATMKTIGEGIYLDGLY</sequence>
<organism evidence="2 3">
    <name type="scientific">Prunus dulcis</name>
    <name type="common">Almond</name>
    <name type="synonym">Amygdalus dulcis</name>
    <dbReference type="NCBI Taxonomy" id="3755"/>
    <lineage>
        <taxon>Eukaryota</taxon>
        <taxon>Viridiplantae</taxon>
        <taxon>Streptophyta</taxon>
        <taxon>Embryophyta</taxon>
        <taxon>Tracheophyta</taxon>
        <taxon>Spermatophyta</taxon>
        <taxon>Magnoliopsida</taxon>
        <taxon>eudicotyledons</taxon>
        <taxon>Gunneridae</taxon>
        <taxon>Pentapetalae</taxon>
        <taxon>rosids</taxon>
        <taxon>fabids</taxon>
        <taxon>Rosales</taxon>
        <taxon>Rosaceae</taxon>
        <taxon>Amygdaloideae</taxon>
        <taxon>Amygdaleae</taxon>
        <taxon>Prunus</taxon>
    </lineage>
</organism>
<keyword evidence="3" id="KW-1185">Reference proteome</keyword>
<dbReference type="Pfam" id="PF22936">
    <property type="entry name" value="Pol_BBD"/>
    <property type="match status" value="1"/>
</dbReference>
<evidence type="ECO:0000313" key="2">
    <source>
        <dbReference type="EMBL" id="KAI5354972.1"/>
    </source>
</evidence>